<dbReference type="GO" id="GO:0006303">
    <property type="term" value="P:double-strand break repair via nonhomologous end joining"/>
    <property type="evidence" value="ECO:0007669"/>
    <property type="project" value="TreeGrafter"/>
</dbReference>
<sequence>MRDSRGALDIATNERPRWALVRARDGASNGRALRWTESGEDVEILVDYFPPAGRARCLVLTHCHEDHRRGLEALMLPPPAGGPEQSECQRNRVLYCTALTRTLLLARAPVLKAVAERIVALPACMAGGGSDGSSSEGEDGTVEGDEAAPMAMSVSVGSGGRCATLTAYDAGHCAGSAAVRIEASFGAALFSGDFRWDDPPRERAAAPLPGAHTQRSTARCAPRAAPARCELCGDGDECTIERCARLAGVPRALRARARGGGGGGAQGPPPCASPGAPRAALDLLVLDTTCATAELRALPLPSRALALKRAAARAAAYGNAREGSARVWVDVSTLGQEPLLAAVARALDPTGARVVLPVRPDDSACGKTNARLRELWDLHAAEERACSADAPGGARARHLPVQLLSAQQAADMSLAVRTHAWLRRPRAAAGREAGRDEFDGGRHIAPELLAGGVAAPTASELMLSGTTLWWALDAERARVQPCARGEGVVDGDGVTRVPFSMHAPAPAVRALARALDPTVLEPLVLGGRAPRAADGVCELEQRRALCAWLGRTPACAERDARASEGGQGVPPASWRGAVRRGAPVGLATDAAARSNATDAHRTQRAHGAPAANDDPPALALGARRGHARRALRVGLEGRPFARAAPSPNADGVEARACVHADGEAAHHHQSTHASAARKRQAAAGAQATSPRDTPSPSARAALKRARAHAGVREPALGLVRVGLCGAPYARGARAREAACEAACEAAAIRRGAAARSPAPAVAVSAAPRCDQQSLALSTSAHETASGGRSSAPLRDTSPGRALAAVKPASAPQTAGARARAAGDAAAGAGSRVASNSENVLPAA</sequence>
<organism evidence="2 3">
    <name type="scientific">Diacronema lutheri</name>
    <name type="common">Unicellular marine alga</name>
    <name type="synonym">Monochrysis lutheri</name>
    <dbReference type="NCBI Taxonomy" id="2081491"/>
    <lineage>
        <taxon>Eukaryota</taxon>
        <taxon>Haptista</taxon>
        <taxon>Haptophyta</taxon>
        <taxon>Pavlovophyceae</taxon>
        <taxon>Pavlovales</taxon>
        <taxon>Pavlovaceae</taxon>
        <taxon>Diacronema</taxon>
    </lineage>
</organism>
<dbReference type="OrthoDB" id="10678915at2759"/>
<reference evidence="2" key="1">
    <citation type="submission" date="2021-05" db="EMBL/GenBank/DDBJ databases">
        <title>The genome of the haptophyte Pavlova lutheri (Diacronema luteri, Pavlovales) - a model for lipid biosynthesis in eukaryotic algae.</title>
        <authorList>
            <person name="Hulatt C.J."/>
            <person name="Posewitz M.C."/>
        </authorList>
    </citation>
    <scope>NUCLEOTIDE SEQUENCE</scope>
    <source>
        <strain evidence="2">NIVA-4/92</strain>
    </source>
</reference>
<evidence type="ECO:0000313" key="2">
    <source>
        <dbReference type="EMBL" id="KAG8471276.1"/>
    </source>
</evidence>
<evidence type="ECO:0000256" key="1">
    <source>
        <dbReference type="SAM" id="MobiDB-lite"/>
    </source>
</evidence>
<dbReference type="GO" id="GO:0036297">
    <property type="term" value="P:interstrand cross-link repair"/>
    <property type="evidence" value="ECO:0007669"/>
    <property type="project" value="TreeGrafter"/>
</dbReference>
<feature type="region of interest" description="Disordered" evidence="1">
    <location>
        <begin position="773"/>
        <end position="843"/>
    </location>
</feature>
<proteinExistence type="predicted"/>
<dbReference type="Proteomes" id="UP000751190">
    <property type="component" value="Unassembled WGS sequence"/>
</dbReference>
<comment type="caution">
    <text evidence="2">The sequence shown here is derived from an EMBL/GenBank/DDBJ whole genome shotgun (WGS) entry which is preliminary data.</text>
</comment>
<dbReference type="PANTHER" id="PTHR23240:SF31">
    <property type="entry name" value="DNA REPAIR METALLO-BETA-LACTAMASE FAMILY PROTEIN"/>
    <property type="match status" value="1"/>
</dbReference>
<dbReference type="SUPFAM" id="SSF56281">
    <property type="entry name" value="Metallo-hydrolase/oxidoreductase"/>
    <property type="match status" value="1"/>
</dbReference>
<dbReference type="InterPro" id="IPR036866">
    <property type="entry name" value="RibonucZ/Hydroxyglut_hydro"/>
</dbReference>
<feature type="compositionally biased region" description="Basic residues" evidence="1">
    <location>
        <begin position="667"/>
        <end position="680"/>
    </location>
</feature>
<evidence type="ECO:0000313" key="3">
    <source>
        <dbReference type="Proteomes" id="UP000751190"/>
    </source>
</evidence>
<dbReference type="EMBL" id="JAGTXO010000001">
    <property type="protein sequence ID" value="KAG8471276.1"/>
    <property type="molecule type" value="Genomic_DNA"/>
</dbReference>
<feature type="region of interest" description="Disordered" evidence="1">
    <location>
        <begin position="590"/>
        <end position="619"/>
    </location>
</feature>
<evidence type="ECO:0008006" key="4">
    <source>
        <dbReference type="Google" id="ProtNLM"/>
    </source>
</evidence>
<dbReference type="GO" id="GO:0035312">
    <property type="term" value="F:5'-3' DNA exonuclease activity"/>
    <property type="evidence" value="ECO:0007669"/>
    <property type="project" value="TreeGrafter"/>
</dbReference>
<protein>
    <recommendedName>
        <fullName evidence="4">Metallo-beta-lactamase domain-containing protein</fullName>
    </recommendedName>
</protein>
<keyword evidence="3" id="KW-1185">Reference proteome</keyword>
<feature type="region of interest" description="Disordered" evidence="1">
    <location>
        <begin position="661"/>
        <end position="704"/>
    </location>
</feature>
<feature type="compositionally biased region" description="Low complexity" evidence="1">
    <location>
        <begin position="605"/>
        <end position="619"/>
    </location>
</feature>
<feature type="compositionally biased region" description="Low complexity" evidence="1">
    <location>
        <begin position="808"/>
        <end position="836"/>
    </location>
</feature>
<dbReference type="Gene3D" id="3.60.15.10">
    <property type="entry name" value="Ribonuclease Z/Hydroxyacylglutathione hydrolase-like"/>
    <property type="match status" value="1"/>
</dbReference>
<name>A0A8J6CHL7_DIALT</name>
<dbReference type="GO" id="GO:0003684">
    <property type="term" value="F:damaged DNA binding"/>
    <property type="evidence" value="ECO:0007669"/>
    <property type="project" value="TreeGrafter"/>
</dbReference>
<dbReference type="AlphaFoldDB" id="A0A8J6CHL7"/>
<accession>A0A8J6CHL7</accession>
<dbReference type="PANTHER" id="PTHR23240">
    <property type="entry name" value="DNA CROSS-LINK REPAIR PROTEIN PSO2/SNM1-RELATED"/>
    <property type="match status" value="1"/>
</dbReference>
<gene>
    <name evidence="2" type="ORF">KFE25_009697</name>
</gene>
<feature type="compositionally biased region" description="Polar residues" evidence="1">
    <location>
        <begin position="773"/>
        <end position="788"/>
    </location>
</feature>